<comment type="caution">
    <text evidence="5">The sequence shown here is derived from an EMBL/GenBank/DDBJ whole genome shotgun (WGS) entry which is preliminary data.</text>
</comment>
<dbReference type="Pfam" id="PF07729">
    <property type="entry name" value="FCD"/>
    <property type="match status" value="1"/>
</dbReference>
<dbReference type="Gene3D" id="1.10.10.10">
    <property type="entry name" value="Winged helix-like DNA-binding domain superfamily/Winged helix DNA-binding domain"/>
    <property type="match status" value="1"/>
</dbReference>
<dbReference type="Gene3D" id="1.20.120.530">
    <property type="entry name" value="GntR ligand-binding domain-like"/>
    <property type="match status" value="1"/>
</dbReference>
<dbReference type="InterPro" id="IPR000524">
    <property type="entry name" value="Tscrpt_reg_HTH_GntR"/>
</dbReference>
<name>A0ABW5DSG6_9PROT</name>
<keyword evidence="3" id="KW-0804">Transcription</keyword>
<gene>
    <name evidence="5" type="ORF">ACFSM5_07775</name>
</gene>
<dbReference type="PANTHER" id="PTHR43537">
    <property type="entry name" value="TRANSCRIPTIONAL REGULATOR, GNTR FAMILY"/>
    <property type="match status" value="1"/>
</dbReference>
<dbReference type="Proteomes" id="UP001597295">
    <property type="component" value="Unassembled WGS sequence"/>
</dbReference>
<evidence type="ECO:0000256" key="2">
    <source>
        <dbReference type="ARBA" id="ARBA00023125"/>
    </source>
</evidence>
<dbReference type="InterPro" id="IPR011711">
    <property type="entry name" value="GntR_C"/>
</dbReference>
<dbReference type="InterPro" id="IPR036390">
    <property type="entry name" value="WH_DNA-bd_sf"/>
</dbReference>
<keyword evidence="6" id="KW-1185">Reference proteome</keyword>
<dbReference type="PANTHER" id="PTHR43537:SF41">
    <property type="entry name" value="TRANSCRIPTIONAL REGULATORY PROTEIN"/>
    <property type="match status" value="1"/>
</dbReference>
<evidence type="ECO:0000313" key="5">
    <source>
        <dbReference type="EMBL" id="MFD2262784.1"/>
    </source>
</evidence>
<proteinExistence type="predicted"/>
<dbReference type="SMART" id="SM00895">
    <property type="entry name" value="FCD"/>
    <property type="match status" value="1"/>
</dbReference>
<reference evidence="6" key="1">
    <citation type="journal article" date="2019" name="Int. J. Syst. Evol. Microbiol.">
        <title>The Global Catalogue of Microorganisms (GCM) 10K type strain sequencing project: providing services to taxonomists for standard genome sequencing and annotation.</title>
        <authorList>
            <consortium name="The Broad Institute Genomics Platform"/>
            <consortium name="The Broad Institute Genome Sequencing Center for Infectious Disease"/>
            <person name="Wu L."/>
            <person name="Ma J."/>
        </authorList>
    </citation>
    <scope>NUCLEOTIDE SEQUENCE [LARGE SCALE GENOMIC DNA]</scope>
    <source>
        <strain evidence="6">CGMCC 1.19062</strain>
    </source>
</reference>
<keyword evidence="2" id="KW-0238">DNA-binding</keyword>
<dbReference type="InterPro" id="IPR008920">
    <property type="entry name" value="TF_FadR/GntR_C"/>
</dbReference>
<evidence type="ECO:0000256" key="1">
    <source>
        <dbReference type="ARBA" id="ARBA00023015"/>
    </source>
</evidence>
<protein>
    <submittedName>
        <fullName evidence="5">GntR family transcriptional regulator</fullName>
    </submittedName>
</protein>
<evidence type="ECO:0000313" key="6">
    <source>
        <dbReference type="Proteomes" id="UP001597295"/>
    </source>
</evidence>
<dbReference type="RefSeq" id="WP_379875751.1">
    <property type="nucleotide sequence ID" value="NZ_JBHUIP010000005.1"/>
</dbReference>
<dbReference type="SMART" id="SM00345">
    <property type="entry name" value="HTH_GNTR"/>
    <property type="match status" value="1"/>
</dbReference>
<dbReference type="CDD" id="cd07377">
    <property type="entry name" value="WHTH_GntR"/>
    <property type="match status" value="1"/>
</dbReference>
<feature type="domain" description="HTH gntR-type" evidence="4">
    <location>
        <begin position="20"/>
        <end position="87"/>
    </location>
</feature>
<keyword evidence="1" id="KW-0805">Transcription regulation</keyword>
<sequence length="228" mass="25156">MADTTDRLNLLIAASKPRFRTATEFVEATLKAGIIDGSLPAGTPLRQEDLATRFQVSRMPVREALRQLESQALVDFHPHRGAIVAELSAADSADVASIRVAVETAALSLSIPRLTEEDLNRAEELLAEMDSEPTEALGELNHRFHLTLMSRAGHPRLLTLVEQHLALADRYVRFLVAARGHQELSQDDHSELLAAARARDIPAACAIVTRHIEEGHRSLHDFLTQRTS</sequence>
<dbReference type="EMBL" id="JBHUIP010000005">
    <property type="protein sequence ID" value="MFD2262784.1"/>
    <property type="molecule type" value="Genomic_DNA"/>
</dbReference>
<organism evidence="5 6">
    <name type="scientific">Lacibacterium aquatile</name>
    <dbReference type="NCBI Taxonomy" id="1168082"/>
    <lineage>
        <taxon>Bacteria</taxon>
        <taxon>Pseudomonadati</taxon>
        <taxon>Pseudomonadota</taxon>
        <taxon>Alphaproteobacteria</taxon>
        <taxon>Rhodospirillales</taxon>
        <taxon>Rhodospirillaceae</taxon>
    </lineage>
</organism>
<evidence type="ECO:0000259" key="4">
    <source>
        <dbReference type="PROSITE" id="PS50949"/>
    </source>
</evidence>
<dbReference type="Pfam" id="PF00392">
    <property type="entry name" value="GntR"/>
    <property type="match status" value="1"/>
</dbReference>
<dbReference type="InterPro" id="IPR036388">
    <property type="entry name" value="WH-like_DNA-bd_sf"/>
</dbReference>
<accession>A0ABW5DSG6</accession>
<dbReference type="PROSITE" id="PS50949">
    <property type="entry name" value="HTH_GNTR"/>
    <property type="match status" value="1"/>
</dbReference>
<evidence type="ECO:0000256" key="3">
    <source>
        <dbReference type="ARBA" id="ARBA00023163"/>
    </source>
</evidence>
<dbReference type="SUPFAM" id="SSF48008">
    <property type="entry name" value="GntR ligand-binding domain-like"/>
    <property type="match status" value="1"/>
</dbReference>
<dbReference type="SUPFAM" id="SSF46785">
    <property type="entry name" value="Winged helix' DNA-binding domain"/>
    <property type="match status" value="1"/>
</dbReference>